<evidence type="ECO:0000256" key="2">
    <source>
        <dbReference type="SAM" id="Phobius"/>
    </source>
</evidence>
<proteinExistence type="predicted"/>
<accession>A0A6B0SNV1</accession>
<organism evidence="3 4">
    <name type="scientific">Halobaculum saliterrae</name>
    <dbReference type="NCBI Taxonomy" id="2073113"/>
    <lineage>
        <taxon>Archaea</taxon>
        <taxon>Methanobacteriati</taxon>
        <taxon>Methanobacteriota</taxon>
        <taxon>Stenosarchaea group</taxon>
        <taxon>Halobacteria</taxon>
        <taxon>Halobacteriales</taxon>
        <taxon>Haloferacaceae</taxon>
        <taxon>Halobaculum</taxon>
    </lineage>
</organism>
<feature type="transmembrane region" description="Helical" evidence="2">
    <location>
        <begin position="12"/>
        <end position="32"/>
    </location>
</feature>
<evidence type="ECO:0008006" key="5">
    <source>
        <dbReference type="Google" id="ProtNLM"/>
    </source>
</evidence>
<feature type="region of interest" description="Disordered" evidence="1">
    <location>
        <begin position="239"/>
        <end position="261"/>
    </location>
</feature>
<evidence type="ECO:0000256" key="1">
    <source>
        <dbReference type="SAM" id="MobiDB-lite"/>
    </source>
</evidence>
<dbReference type="EMBL" id="WUUS01000002">
    <property type="protein sequence ID" value="MXR40598.1"/>
    <property type="molecule type" value="Genomic_DNA"/>
</dbReference>
<feature type="transmembrane region" description="Helical" evidence="2">
    <location>
        <begin position="143"/>
        <end position="162"/>
    </location>
</feature>
<name>A0A6B0SNV1_9EURY</name>
<feature type="compositionally biased region" description="Basic and acidic residues" evidence="1">
    <location>
        <begin position="239"/>
        <end position="251"/>
    </location>
</feature>
<evidence type="ECO:0000313" key="4">
    <source>
        <dbReference type="Proteomes" id="UP000437065"/>
    </source>
</evidence>
<feature type="transmembrane region" description="Helical" evidence="2">
    <location>
        <begin position="174"/>
        <end position="195"/>
    </location>
</feature>
<dbReference type="Proteomes" id="UP000437065">
    <property type="component" value="Unassembled WGS sequence"/>
</dbReference>
<keyword evidence="2" id="KW-0812">Transmembrane</keyword>
<dbReference type="Pfam" id="PF09490">
    <property type="entry name" value="CbtA"/>
    <property type="match status" value="1"/>
</dbReference>
<dbReference type="RefSeq" id="WP_159663818.1">
    <property type="nucleotide sequence ID" value="NZ_WUUS01000002.1"/>
</dbReference>
<feature type="transmembrane region" description="Helical" evidence="2">
    <location>
        <begin position="68"/>
        <end position="93"/>
    </location>
</feature>
<evidence type="ECO:0000313" key="3">
    <source>
        <dbReference type="EMBL" id="MXR40598.1"/>
    </source>
</evidence>
<protein>
    <recommendedName>
        <fullName evidence="5">Cobalt transporter subunit (CbtA)</fullName>
    </recommendedName>
</protein>
<feature type="transmembrane region" description="Helical" evidence="2">
    <location>
        <begin position="105"/>
        <end position="123"/>
    </location>
</feature>
<dbReference type="InterPro" id="IPR012666">
    <property type="entry name" value="CbtA_put"/>
</dbReference>
<sequence>MLAGYLVRGVKAGLVAGVVFGLFVALVANPLVAFADDRAHADGAVHDHDHAAEGAGTEGVFPSVVTDAVGVVSGVLWGVLLGTAVFGAAFYFLEPIVPGDGAARSYVFGAAGFLTVSVAPWLVLPPAVPGVERTLDPNAATAVYLAATLAGGVASVLGMYAYTRTRPDHGRLVAGVAGVAPWGMLAAAAVSLVGVPTVATPTGIPAGLATGLTGVVVFGQALLWLVLAGAHARLRERSARAERVDDPERTRLSATASAGER</sequence>
<feature type="transmembrane region" description="Helical" evidence="2">
    <location>
        <begin position="207"/>
        <end position="230"/>
    </location>
</feature>
<reference evidence="3 4" key="1">
    <citation type="submission" date="2019-12" db="EMBL/GenBank/DDBJ databases">
        <title>Isolation and characterization of three novel carbon monoxide-oxidizing members of Halobacteria from salione crusts and soils.</title>
        <authorList>
            <person name="Myers M.R."/>
            <person name="King G.M."/>
        </authorList>
    </citation>
    <scope>NUCLEOTIDE SEQUENCE [LARGE SCALE GENOMIC DNA]</scope>
    <source>
        <strain evidence="3 4">WSA2</strain>
    </source>
</reference>
<comment type="caution">
    <text evidence="3">The sequence shown here is derived from an EMBL/GenBank/DDBJ whole genome shotgun (WGS) entry which is preliminary data.</text>
</comment>
<dbReference type="AlphaFoldDB" id="A0A6B0SNV1"/>
<dbReference type="OrthoDB" id="170869at2157"/>
<keyword evidence="2" id="KW-1133">Transmembrane helix</keyword>
<keyword evidence="2" id="KW-0472">Membrane</keyword>
<keyword evidence="4" id="KW-1185">Reference proteome</keyword>
<gene>
    <name evidence="3" type="ORF">GRX01_04455</name>
</gene>
<feature type="compositionally biased region" description="Polar residues" evidence="1">
    <location>
        <begin position="252"/>
        <end position="261"/>
    </location>
</feature>